<reference evidence="1" key="1">
    <citation type="submission" date="2014-11" db="EMBL/GenBank/DDBJ databases">
        <authorList>
            <person name="Amaro Gonzalez C."/>
        </authorList>
    </citation>
    <scope>NUCLEOTIDE SEQUENCE</scope>
</reference>
<name>A0A0E9PSN7_ANGAN</name>
<evidence type="ECO:0000313" key="1">
    <source>
        <dbReference type="EMBL" id="JAH06858.1"/>
    </source>
</evidence>
<proteinExistence type="predicted"/>
<dbReference type="EMBL" id="GBXM01101719">
    <property type="protein sequence ID" value="JAH06858.1"/>
    <property type="molecule type" value="Transcribed_RNA"/>
</dbReference>
<accession>A0A0E9PSN7</accession>
<reference evidence="1" key="2">
    <citation type="journal article" date="2015" name="Fish Shellfish Immunol.">
        <title>Early steps in the European eel (Anguilla anguilla)-Vibrio vulnificus interaction in the gills: Role of the RtxA13 toxin.</title>
        <authorList>
            <person name="Callol A."/>
            <person name="Pajuelo D."/>
            <person name="Ebbesson L."/>
            <person name="Teles M."/>
            <person name="MacKenzie S."/>
            <person name="Amaro C."/>
        </authorList>
    </citation>
    <scope>NUCLEOTIDE SEQUENCE</scope>
</reference>
<sequence length="49" mass="5882">MAPPTLLSVQFVIQNRMYIHQTVCSPDLWYQNVRSTRSEVQACKLWQWK</sequence>
<protein>
    <submittedName>
        <fullName evidence="1">Uncharacterized protein</fullName>
    </submittedName>
</protein>
<dbReference type="AlphaFoldDB" id="A0A0E9PSN7"/>
<dbReference type="EMBL" id="GBXM01047190">
    <property type="protein sequence ID" value="JAH61387.1"/>
    <property type="molecule type" value="Transcribed_RNA"/>
</dbReference>
<organism evidence="1">
    <name type="scientific">Anguilla anguilla</name>
    <name type="common">European freshwater eel</name>
    <name type="synonym">Muraena anguilla</name>
    <dbReference type="NCBI Taxonomy" id="7936"/>
    <lineage>
        <taxon>Eukaryota</taxon>
        <taxon>Metazoa</taxon>
        <taxon>Chordata</taxon>
        <taxon>Craniata</taxon>
        <taxon>Vertebrata</taxon>
        <taxon>Euteleostomi</taxon>
        <taxon>Actinopterygii</taxon>
        <taxon>Neopterygii</taxon>
        <taxon>Teleostei</taxon>
        <taxon>Anguilliformes</taxon>
        <taxon>Anguillidae</taxon>
        <taxon>Anguilla</taxon>
    </lineage>
</organism>